<keyword evidence="9" id="KW-1185">Reference proteome</keyword>
<dbReference type="InterPro" id="IPR004827">
    <property type="entry name" value="bZIP"/>
</dbReference>
<evidence type="ECO:0000313" key="7">
    <source>
        <dbReference type="EMBL" id="EJT79578.1"/>
    </source>
</evidence>
<dbReference type="RefSeq" id="XP_009220723.1">
    <property type="nucleotide sequence ID" value="XM_009222459.1"/>
</dbReference>
<reference evidence="7" key="3">
    <citation type="submission" date="2010-09" db="EMBL/GenBank/DDBJ databases">
        <title>Annotation of Gaeumannomyces graminis var. tritici R3-111a-1.</title>
        <authorList>
            <consortium name="The Broad Institute Genome Sequencing Platform"/>
            <person name="Ma L.-J."/>
            <person name="Dead R."/>
            <person name="Young S.K."/>
            <person name="Zeng Q."/>
            <person name="Gargeya S."/>
            <person name="Fitzgerald M."/>
            <person name="Haas B."/>
            <person name="Abouelleil A."/>
            <person name="Alvarado L."/>
            <person name="Arachchi H.M."/>
            <person name="Berlin A."/>
            <person name="Brown A."/>
            <person name="Chapman S.B."/>
            <person name="Chen Z."/>
            <person name="Dunbar C."/>
            <person name="Freedman E."/>
            <person name="Gearin G."/>
            <person name="Gellesch M."/>
            <person name="Goldberg J."/>
            <person name="Griggs A."/>
            <person name="Gujja S."/>
            <person name="Heiman D."/>
            <person name="Howarth C."/>
            <person name="Larson L."/>
            <person name="Lui A."/>
            <person name="MacDonald P.J.P."/>
            <person name="Mehta T."/>
            <person name="Montmayeur A."/>
            <person name="Murphy C."/>
            <person name="Neiman D."/>
            <person name="Pearson M."/>
            <person name="Priest M."/>
            <person name="Roberts A."/>
            <person name="Saif S."/>
            <person name="Shea T."/>
            <person name="Shenoy N."/>
            <person name="Sisk P."/>
            <person name="Stolte C."/>
            <person name="Sykes S."/>
            <person name="Yandava C."/>
            <person name="Wortman J."/>
            <person name="Nusbaum C."/>
            <person name="Birren B."/>
        </authorList>
    </citation>
    <scope>NUCLEOTIDE SEQUENCE</scope>
    <source>
        <strain evidence="7">R3-111a-1</strain>
    </source>
</reference>
<accession>J3NTR3</accession>
<dbReference type="InterPro" id="IPR050936">
    <property type="entry name" value="AP-1-like"/>
</dbReference>
<dbReference type="SUPFAM" id="SSF111430">
    <property type="entry name" value="YAP1 redox domain"/>
    <property type="match status" value="1"/>
</dbReference>
<dbReference type="FunFam" id="1.20.5.170:FF:000067">
    <property type="entry name" value="BZIP transcription factor"/>
    <property type="match status" value="1"/>
</dbReference>
<dbReference type="SMART" id="SM00338">
    <property type="entry name" value="BRLZ"/>
    <property type="match status" value="1"/>
</dbReference>
<reference evidence="7" key="2">
    <citation type="submission" date="2010-07" db="EMBL/GenBank/DDBJ databases">
        <authorList>
            <consortium name="The Broad Institute Genome Sequencing Platform"/>
            <consortium name="Broad Institute Genome Sequencing Center for Infectious Disease"/>
            <person name="Ma L.-J."/>
            <person name="Dead R."/>
            <person name="Young S."/>
            <person name="Zeng Q."/>
            <person name="Koehrsen M."/>
            <person name="Alvarado L."/>
            <person name="Berlin A."/>
            <person name="Chapman S.B."/>
            <person name="Chen Z."/>
            <person name="Freedman E."/>
            <person name="Gellesch M."/>
            <person name="Goldberg J."/>
            <person name="Griggs A."/>
            <person name="Gujja S."/>
            <person name="Heilman E.R."/>
            <person name="Heiman D."/>
            <person name="Hepburn T."/>
            <person name="Howarth C."/>
            <person name="Jen D."/>
            <person name="Larson L."/>
            <person name="Mehta T."/>
            <person name="Neiman D."/>
            <person name="Pearson M."/>
            <person name="Roberts A."/>
            <person name="Saif S."/>
            <person name="Shea T."/>
            <person name="Shenoy N."/>
            <person name="Sisk P."/>
            <person name="Stolte C."/>
            <person name="Sykes S."/>
            <person name="Walk T."/>
            <person name="White J."/>
            <person name="Yandava C."/>
            <person name="Haas B."/>
            <person name="Nusbaum C."/>
            <person name="Birren B."/>
        </authorList>
    </citation>
    <scope>NUCLEOTIDE SEQUENCE</scope>
    <source>
        <strain evidence="7">R3-111a-1</strain>
    </source>
</reference>
<evidence type="ECO:0000256" key="3">
    <source>
        <dbReference type="ARBA" id="ARBA00023242"/>
    </source>
</evidence>
<evidence type="ECO:0000256" key="2">
    <source>
        <dbReference type="ARBA" id="ARBA00004496"/>
    </source>
</evidence>
<feature type="region of interest" description="Disordered" evidence="5">
    <location>
        <begin position="1"/>
        <end position="97"/>
    </location>
</feature>
<dbReference type="Gene3D" id="1.20.5.170">
    <property type="match status" value="1"/>
</dbReference>
<feature type="compositionally biased region" description="Polar residues" evidence="5">
    <location>
        <begin position="25"/>
        <end position="41"/>
    </location>
</feature>
<comment type="subcellular location">
    <subcellularLocation>
        <location evidence="2">Cytoplasm</location>
    </subcellularLocation>
    <subcellularLocation>
        <location evidence="1">Nucleus</location>
    </subcellularLocation>
</comment>
<feature type="compositionally biased region" description="Basic and acidic residues" evidence="5">
    <location>
        <begin position="199"/>
        <end position="208"/>
    </location>
</feature>
<keyword evidence="3" id="KW-0539">Nucleus</keyword>
<dbReference type="Gene3D" id="1.10.238.100">
    <property type="entry name" value="YAP1 redox domain. Chain B"/>
    <property type="match status" value="1"/>
</dbReference>
<evidence type="ECO:0000313" key="9">
    <source>
        <dbReference type="Proteomes" id="UP000006039"/>
    </source>
</evidence>
<comment type="similarity">
    <text evidence="4">Belongs to the bZIP family. YAP subfamily.</text>
</comment>
<evidence type="ECO:0000256" key="4">
    <source>
        <dbReference type="ARBA" id="ARBA00038132"/>
    </source>
</evidence>
<dbReference type="PANTHER" id="PTHR40621:SF8">
    <property type="entry name" value="AP-1-LIKE TRANSCRIPTION FACTOR YAP3"/>
    <property type="match status" value="1"/>
</dbReference>
<dbReference type="OrthoDB" id="4940293at2759"/>
<feature type="compositionally biased region" description="Gly residues" evidence="5">
    <location>
        <begin position="233"/>
        <end position="247"/>
    </location>
</feature>
<dbReference type="STRING" id="644352.J3NTR3"/>
<evidence type="ECO:0000256" key="5">
    <source>
        <dbReference type="SAM" id="MobiDB-lite"/>
    </source>
</evidence>
<organism evidence="7">
    <name type="scientific">Gaeumannomyces tritici (strain R3-111a-1)</name>
    <name type="common">Wheat and barley take-all root rot fungus</name>
    <name type="synonym">Gaeumannomyces graminis var. tritici</name>
    <dbReference type="NCBI Taxonomy" id="644352"/>
    <lineage>
        <taxon>Eukaryota</taxon>
        <taxon>Fungi</taxon>
        <taxon>Dikarya</taxon>
        <taxon>Ascomycota</taxon>
        <taxon>Pezizomycotina</taxon>
        <taxon>Sordariomycetes</taxon>
        <taxon>Sordariomycetidae</taxon>
        <taxon>Magnaporthales</taxon>
        <taxon>Magnaporthaceae</taxon>
        <taxon>Gaeumannomyces</taxon>
    </lineage>
</organism>
<sequence length="357" mass="38011">MDYSQATYFPGAQPYQFIGMPPLTPSHSTSGPSEDFNTTSPPDVYSEYPNDQYAANFDGYPSGFSHGLPDQQHHQPAPGGGVFPVAGPPTPPNNNALHASHAHAAQVLNGGAVPPQHQAAAPGGVLPKEELLDEQLANSRRGGSQSGEEGDKLTPTQHKRKAQNRAAQRAFRERKERHVKDLEAKLASLEAAQQQATTENERLKRDLQKVSTENEILRATSSLSGAGSPNGSSGRGGGGGGSLGGGNDSTSTAQLTTGPMTYNPTDFYSDLLAGHDNKTLNHRIVLSDSGERLYDASATWEYIINHDLFKANRLDIADISNRLKGRAKCDGQGPVFEEGAIRDALEQSMASGSDSLL</sequence>
<feature type="region of interest" description="Disordered" evidence="5">
    <location>
        <begin position="191"/>
        <end position="260"/>
    </location>
</feature>
<dbReference type="GO" id="GO:0000976">
    <property type="term" value="F:transcription cis-regulatory region binding"/>
    <property type="evidence" value="ECO:0007669"/>
    <property type="project" value="InterPro"/>
</dbReference>
<dbReference type="SUPFAM" id="SSF57959">
    <property type="entry name" value="Leucine zipper domain"/>
    <property type="match status" value="1"/>
</dbReference>
<feature type="domain" description="BZIP" evidence="6">
    <location>
        <begin position="154"/>
        <end position="217"/>
    </location>
</feature>
<dbReference type="eggNOG" id="ENOG502S2TX">
    <property type="taxonomic scope" value="Eukaryota"/>
</dbReference>
<gene>
    <name evidence="8" type="primary">20345121</name>
    <name evidence="7" type="ORF">GGTG_04663</name>
</gene>
<protein>
    <recommendedName>
        <fullName evidence="6">BZIP domain-containing protein</fullName>
    </recommendedName>
</protein>
<dbReference type="GO" id="GO:0034599">
    <property type="term" value="P:cellular response to oxidative stress"/>
    <property type="evidence" value="ECO:0007669"/>
    <property type="project" value="UniProtKB-ARBA"/>
</dbReference>
<dbReference type="GO" id="GO:0001228">
    <property type="term" value="F:DNA-binding transcription activator activity, RNA polymerase II-specific"/>
    <property type="evidence" value="ECO:0007669"/>
    <property type="project" value="TreeGrafter"/>
</dbReference>
<dbReference type="CDD" id="cd14688">
    <property type="entry name" value="bZIP_YAP"/>
    <property type="match status" value="1"/>
</dbReference>
<reference evidence="9" key="1">
    <citation type="submission" date="2010-07" db="EMBL/GenBank/DDBJ databases">
        <title>The genome sequence of Gaeumannomyces graminis var. tritici strain R3-111a-1.</title>
        <authorList>
            <consortium name="The Broad Institute Genome Sequencing Platform"/>
            <person name="Ma L.-J."/>
            <person name="Dead R."/>
            <person name="Young S."/>
            <person name="Zeng Q."/>
            <person name="Koehrsen M."/>
            <person name="Alvarado L."/>
            <person name="Berlin A."/>
            <person name="Chapman S.B."/>
            <person name="Chen Z."/>
            <person name="Freedman E."/>
            <person name="Gellesch M."/>
            <person name="Goldberg J."/>
            <person name="Griggs A."/>
            <person name="Gujja S."/>
            <person name="Heilman E.R."/>
            <person name="Heiman D."/>
            <person name="Hepburn T."/>
            <person name="Howarth C."/>
            <person name="Jen D."/>
            <person name="Larson L."/>
            <person name="Mehta T."/>
            <person name="Neiman D."/>
            <person name="Pearson M."/>
            <person name="Roberts A."/>
            <person name="Saif S."/>
            <person name="Shea T."/>
            <person name="Shenoy N."/>
            <person name="Sisk P."/>
            <person name="Stolte C."/>
            <person name="Sykes S."/>
            <person name="Walk T."/>
            <person name="White J."/>
            <person name="Yandava C."/>
            <person name="Haas B."/>
            <person name="Nusbaum C."/>
            <person name="Birren B."/>
        </authorList>
    </citation>
    <scope>NUCLEOTIDE SEQUENCE [LARGE SCALE GENOMIC DNA]</scope>
    <source>
        <strain evidence="9">R3-111a-1</strain>
    </source>
</reference>
<dbReference type="AlphaFoldDB" id="J3NTR3"/>
<reference evidence="8" key="5">
    <citation type="submission" date="2018-04" db="UniProtKB">
        <authorList>
            <consortium name="EnsemblFungi"/>
        </authorList>
    </citation>
    <scope>IDENTIFICATION</scope>
    <source>
        <strain evidence="8">R3-111a-1</strain>
    </source>
</reference>
<feature type="region of interest" description="Disordered" evidence="5">
    <location>
        <begin position="137"/>
        <end position="178"/>
    </location>
</feature>
<proteinExistence type="inferred from homology"/>
<dbReference type="InterPro" id="IPR046347">
    <property type="entry name" value="bZIP_sf"/>
</dbReference>
<dbReference type="InterPro" id="IPR023167">
    <property type="entry name" value="Yap1_redox_dom_sf"/>
</dbReference>
<evidence type="ECO:0000313" key="8">
    <source>
        <dbReference type="EnsemblFungi" id="EJT79578"/>
    </source>
</evidence>
<dbReference type="HOGENOM" id="CLU_044874_0_1_1"/>
<dbReference type="EMBL" id="GL385396">
    <property type="protein sequence ID" value="EJT79578.1"/>
    <property type="molecule type" value="Genomic_DNA"/>
</dbReference>
<dbReference type="VEuPathDB" id="FungiDB:GGTG_04663"/>
<dbReference type="GeneID" id="20345121"/>
<dbReference type="PANTHER" id="PTHR40621">
    <property type="entry name" value="TRANSCRIPTION FACTOR KAPC-RELATED"/>
    <property type="match status" value="1"/>
</dbReference>
<dbReference type="Proteomes" id="UP000006039">
    <property type="component" value="Unassembled WGS sequence"/>
</dbReference>
<dbReference type="GO" id="GO:0090575">
    <property type="term" value="C:RNA polymerase II transcription regulator complex"/>
    <property type="evidence" value="ECO:0007669"/>
    <property type="project" value="TreeGrafter"/>
</dbReference>
<dbReference type="GO" id="GO:0005737">
    <property type="term" value="C:cytoplasm"/>
    <property type="evidence" value="ECO:0007669"/>
    <property type="project" value="UniProtKB-SubCell"/>
</dbReference>
<dbReference type="PROSITE" id="PS00036">
    <property type="entry name" value="BZIP_BASIC"/>
    <property type="match status" value="1"/>
</dbReference>
<reference evidence="8" key="4">
    <citation type="journal article" date="2015" name="G3 (Bethesda)">
        <title>Genome sequences of three phytopathogenic species of the Magnaporthaceae family of fungi.</title>
        <authorList>
            <person name="Okagaki L.H."/>
            <person name="Nunes C.C."/>
            <person name="Sailsbery J."/>
            <person name="Clay B."/>
            <person name="Brown D."/>
            <person name="John T."/>
            <person name="Oh Y."/>
            <person name="Young N."/>
            <person name="Fitzgerald M."/>
            <person name="Haas B.J."/>
            <person name="Zeng Q."/>
            <person name="Young S."/>
            <person name="Adiconis X."/>
            <person name="Fan L."/>
            <person name="Levin J.Z."/>
            <person name="Mitchell T.K."/>
            <person name="Okubara P.A."/>
            <person name="Farman M.L."/>
            <person name="Kohn L.M."/>
            <person name="Birren B."/>
            <person name="Ma L.-J."/>
            <person name="Dean R.A."/>
        </authorList>
    </citation>
    <scope>NUCLEOTIDE SEQUENCE</scope>
    <source>
        <strain evidence="8">R3-111a-1</strain>
    </source>
</reference>
<feature type="compositionally biased region" description="Low complexity" evidence="5">
    <location>
        <begin position="221"/>
        <end position="232"/>
    </location>
</feature>
<dbReference type="EnsemblFungi" id="EJT79578">
    <property type="protein sequence ID" value="EJT79578"/>
    <property type="gene ID" value="GGTG_04663"/>
</dbReference>
<evidence type="ECO:0000256" key="1">
    <source>
        <dbReference type="ARBA" id="ARBA00004123"/>
    </source>
</evidence>
<dbReference type="Pfam" id="PF00170">
    <property type="entry name" value="bZIP_1"/>
    <property type="match status" value="1"/>
</dbReference>
<dbReference type="FunCoup" id="J3NTR3">
    <property type="interactions" value="230"/>
</dbReference>
<name>J3NTR3_GAET3</name>
<evidence type="ECO:0000259" key="6">
    <source>
        <dbReference type="PROSITE" id="PS50217"/>
    </source>
</evidence>
<dbReference type="PROSITE" id="PS50217">
    <property type="entry name" value="BZIP"/>
    <property type="match status" value="1"/>
</dbReference>